<organism evidence="9 10">
    <name type="scientific">Trifolium subterraneum</name>
    <name type="common">Subterranean clover</name>
    <dbReference type="NCBI Taxonomy" id="3900"/>
    <lineage>
        <taxon>Eukaryota</taxon>
        <taxon>Viridiplantae</taxon>
        <taxon>Streptophyta</taxon>
        <taxon>Embryophyta</taxon>
        <taxon>Tracheophyta</taxon>
        <taxon>Spermatophyta</taxon>
        <taxon>Magnoliopsida</taxon>
        <taxon>eudicotyledons</taxon>
        <taxon>Gunneridae</taxon>
        <taxon>Pentapetalae</taxon>
        <taxon>rosids</taxon>
        <taxon>fabids</taxon>
        <taxon>Fabales</taxon>
        <taxon>Fabaceae</taxon>
        <taxon>Papilionoideae</taxon>
        <taxon>50 kb inversion clade</taxon>
        <taxon>NPAAA clade</taxon>
        <taxon>Hologalegina</taxon>
        <taxon>IRL clade</taxon>
        <taxon>Trifolieae</taxon>
        <taxon>Trifolium</taxon>
    </lineage>
</organism>
<evidence type="ECO:0000256" key="7">
    <source>
        <dbReference type="ARBA" id="ARBA00024686"/>
    </source>
</evidence>
<keyword evidence="6" id="KW-0472">Membrane</keyword>
<keyword evidence="5" id="KW-0732">Signal</keyword>
<dbReference type="Pfam" id="PF02469">
    <property type="entry name" value="Fasciclin"/>
    <property type="match status" value="1"/>
</dbReference>
<dbReference type="GO" id="GO:0098552">
    <property type="term" value="C:side of membrane"/>
    <property type="evidence" value="ECO:0007669"/>
    <property type="project" value="UniProtKB-KW"/>
</dbReference>
<dbReference type="GO" id="GO:0009834">
    <property type="term" value="P:plant-type secondary cell wall biogenesis"/>
    <property type="evidence" value="ECO:0007669"/>
    <property type="project" value="TreeGrafter"/>
</dbReference>
<keyword evidence="3" id="KW-1003">Cell membrane</keyword>
<dbReference type="PROSITE" id="PS50213">
    <property type="entry name" value="FAS1"/>
    <property type="match status" value="1"/>
</dbReference>
<evidence type="ECO:0000313" key="9">
    <source>
        <dbReference type="EMBL" id="GAU47373.1"/>
    </source>
</evidence>
<dbReference type="InterPro" id="IPR000782">
    <property type="entry name" value="FAS1_domain"/>
</dbReference>
<gene>
    <name evidence="9" type="ORF">TSUD_403760</name>
</gene>
<dbReference type="SMART" id="SM00554">
    <property type="entry name" value="FAS1"/>
    <property type="match status" value="1"/>
</dbReference>
<accession>A0A2Z6NYV6</accession>
<evidence type="ECO:0000256" key="1">
    <source>
        <dbReference type="ARBA" id="ARBA00004609"/>
    </source>
</evidence>
<proteinExistence type="inferred from homology"/>
<keyword evidence="4" id="KW-0449">Lipoprotein</keyword>
<evidence type="ECO:0000256" key="2">
    <source>
        <dbReference type="ARBA" id="ARBA00007843"/>
    </source>
</evidence>
<feature type="domain" description="FAS1" evidence="8">
    <location>
        <begin position="1"/>
        <end position="110"/>
    </location>
</feature>
<evidence type="ECO:0000256" key="4">
    <source>
        <dbReference type="ARBA" id="ARBA00022622"/>
    </source>
</evidence>
<dbReference type="PANTHER" id="PTHR32077">
    <property type="entry name" value="FASCICLIN-LIKE ARABINOGALACTAN PROTEIN"/>
    <property type="match status" value="1"/>
</dbReference>
<dbReference type="PANTHER" id="PTHR32077:SF86">
    <property type="entry name" value="FAS1 DOMAIN-CONTAINING PROTEIN SELMODRAFT_448915"/>
    <property type="match status" value="1"/>
</dbReference>
<comment type="subcellular location">
    <subcellularLocation>
        <location evidence="1">Cell membrane</location>
        <topology evidence="1">Lipid-anchor</topology>
        <topology evidence="1">GPI-anchor</topology>
    </subcellularLocation>
</comment>
<evidence type="ECO:0000256" key="6">
    <source>
        <dbReference type="ARBA" id="ARBA00023136"/>
    </source>
</evidence>
<evidence type="ECO:0000259" key="8">
    <source>
        <dbReference type="PROSITE" id="PS50213"/>
    </source>
</evidence>
<dbReference type="AlphaFoldDB" id="A0A2Z6NYV6"/>
<sequence>MTMFVPVDQAFFHLSQSGYNRYHKLAIRERYTLVAAHIFPAYYTLTALQSSKIFMQPTLATLDMGSETFSLNISGINDSVFIDTGIIRGVITRTVYDHVPIAIYAVSKVLLPPELFGKNYHNAPSPYRAPFSGFDDGSPPPPPVSSAVVPLPMFMVTSSYAAAYV</sequence>
<dbReference type="OrthoDB" id="1412518at2759"/>
<keyword evidence="10" id="KW-1185">Reference proteome</keyword>
<dbReference type="InterPro" id="IPR045003">
    <property type="entry name" value="FLA_A"/>
</dbReference>
<evidence type="ECO:0000313" key="10">
    <source>
        <dbReference type="Proteomes" id="UP000242715"/>
    </source>
</evidence>
<dbReference type="Gene3D" id="2.30.180.10">
    <property type="entry name" value="FAS1 domain"/>
    <property type="match status" value="1"/>
</dbReference>
<keyword evidence="4" id="KW-0336">GPI-anchor</keyword>
<dbReference type="GO" id="GO:0005886">
    <property type="term" value="C:plasma membrane"/>
    <property type="evidence" value="ECO:0007669"/>
    <property type="project" value="UniProtKB-SubCell"/>
</dbReference>
<dbReference type="SUPFAM" id="SSF82153">
    <property type="entry name" value="FAS1 domain"/>
    <property type="match status" value="1"/>
</dbReference>
<protein>
    <recommendedName>
        <fullName evidence="8">FAS1 domain-containing protein</fullName>
    </recommendedName>
</protein>
<keyword evidence="4" id="KW-0325">Glycoprotein</keyword>
<comment type="function">
    <text evidence="7">May be a cell surface adhesion protein.</text>
</comment>
<evidence type="ECO:0000256" key="5">
    <source>
        <dbReference type="ARBA" id="ARBA00022729"/>
    </source>
</evidence>
<comment type="similarity">
    <text evidence="2">Belongs to the fasciclin-like AGP family.</text>
</comment>
<name>A0A2Z6NYV6_TRISU</name>
<reference evidence="10" key="1">
    <citation type="journal article" date="2017" name="Front. Plant Sci.">
        <title>Climate Clever Clovers: New Paradigm to Reduce the Environmental Footprint of Ruminants by Breeding Low Methanogenic Forages Utilizing Haplotype Variation.</title>
        <authorList>
            <person name="Kaur P."/>
            <person name="Appels R."/>
            <person name="Bayer P.E."/>
            <person name="Keeble-Gagnere G."/>
            <person name="Wang J."/>
            <person name="Hirakawa H."/>
            <person name="Shirasawa K."/>
            <person name="Vercoe P."/>
            <person name="Stefanova K."/>
            <person name="Durmic Z."/>
            <person name="Nichols P."/>
            <person name="Revell C."/>
            <person name="Isobe S.N."/>
            <person name="Edwards D."/>
            <person name="Erskine W."/>
        </authorList>
    </citation>
    <scope>NUCLEOTIDE SEQUENCE [LARGE SCALE GENOMIC DNA]</scope>
    <source>
        <strain evidence="10">cv. Daliak</strain>
    </source>
</reference>
<dbReference type="Proteomes" id="UP000242715">
    <property type="component" value="Unassembled WGS sequence"/>
</dbReference>
<evidence type="ECO:0000256" key="3">
    <source>
        <dbReference type="ARBA" id="ARBA00022475"/>
    </source>
</evidence>
<dbReference type="InterPro" id="IPR036378">
    <property type="entry name" value="FAS1_dom_sf"/>
</dbReference>
<dbReference type="EMBL" id="DF974307">
    <property type="protein sequence ID" value="GAU47373.1"/>
    <property type="molecule type" value="Genomic_DNA"/>
</dbReference>